<dbReference type="InterPro" id="IPR014031">
    <property type="entry name" value="Ketoacyl_synth_C"/>
</dbReference>
<dbReference type="Pfam" id="PF21089">
    <property type="entry name" value="PKS_DH_N"/>
    <property type="match status" value="2"/>
</dbReference>
<accession>A0ABV3K7C2</accession>
<dbReference type="Gene3D" id="1.10.1200.10">
    <property type="entry name" value="ACP-like"/>
    <property type="match status" value="3"/>
</dbReference>
<feature type="active site" description="Proton donor; for dehydratase activity" evidence="9">
    <location>
        <position position="4469"/>
    </location>
</feature>
<dbReference type="SUPFAM" id="SSF55048">
    <property type="entry name" value="Probable ACP-binding domain of malonyl-CoA ACP transacylase"/>
    <property type="match status" value="3"/>
</dbReference>
<dbReference type="InterPro" id="IPR049552">
    <property type="entry name" value="PKS_DH_N"/>
</dbReference>
<dbReference type="SMART" id="SM00825">
    <property type="entry name" value="PKS_KS"/>
    <property type="match status" value="3"/>
</dbReference>
<evidence type="ECO:0000313" key="15">
    <source>
        <dbReference type="Proteomes" id="UP001552594"/>
    </source>
</evidence>
<feature type="domain" description="Ketosynthase family 3 (KS3)" evidence="12">
    <location>
        <begin position="33"/>
        <end position="459"/>
    </location>
</feature>
<dbReference type="Pfam" id="PF08990">
    <property type="entry name" value="Docking"/>
    <property type="match status" value="1"/>
</dbReference>
<feature type="domain" description="Carrier" evidence="11">
    <location>
        <begin position="3267"/>
        <end position="3342"/>
    </location>
</feature>
<feature type="region of interest" description="C-terminal hotdog fold" evidence="9">
    <location>
        <begin position="4399"/>
        <end position="4551"/>
    </location>
</feature>
<feature type="domain" description="Carrier" evidence="11">
    <location>
        <begin position="5055"/>
        <end position="5130"/>
    </location>
</feature>
<dbReference type="InterPro" id="IPR018201">
    <property type="entry name" value="Ketoacyl_synth_AS"/>
</dbReference>
<comment type="caution">
    <text evidence="14">The sequence shown here is derived from an EMBL/GenBank/DDBJ whole genome shotgun (WGS) entry which is preliminary data.</text>
</comment>
<dbReference type="InterPro" id="IPR020806">
    <property type="entry name" value="PKS_PP-bd"/>
</dbReference>
<dbReference type="InterPro" id="IPR057326">
    <property type="entry name" value="KR_dom"/>
</dbReference>
<name>A0ABV3K7C2_STRON</name>
<keyword evidence="4" id="KW-0597">Phosphoprotein</keyword>
<feature type="active site" description="Proton acceptor; for dehydratase activity" evidence="9">
    <location>
        <position position="4293"/>
    </location>
</feature>
<feature type="region of interest" description="Disordered" evidence="10">
    <location>
        <begin position="1678"/>
        <end position="1697"/>
    </location>
</feature>
<dbReference type="Pfam" id="PF22953">
    <property type="entry name" value="SpnB_Rossmann"/>
    <property type="match status" value="2"/>
</dbReference>
<dbReference type="PROSITE" id="PS00606">
    <property type="entry name" value="KS3_1"/>
    <property type="match status" value="3"/>
</dbReference>
<dbReference type="Proteomes" id="UP001552594">
    <property type="component" value="Unassembled WGS sequence"/>
</dbReference>
<feature type="active site" description="Proton donor; for dehydratase activity" evidence="9">
    <location>
        <position position="1137"/>
    </location>
</feature>
<evidence type="ECO:0000259" key="13">
    <source>
        <dbReference type="PROSITE" id="PS52019"/>
    </source>
</evidence>
<feature type="region of interest" description="N-terminal hotdog fold" evidence="9">
    <location>
        <begin position="939"/>
        <end position="1064"/>
    </location>
</feature>
<dbReference type="InterPro" id="IPR049900">
    <property type="entry name" value="PKS_mFAS_DH"/>
</dbReference>
<dbReference type="CDD" id="cd08956">
    <property type="entry name" value="KR_3_FAS_SDR_x"/>
    <property type="match status" value="2"/>
</dbReference>
<feature type="domain" description="PKS/mFAS DH" evidence="13">
    <location>
        <begin position="4261"/>
        <end position="4551"/>
    </location>
</feature>
<dbReference type="InterPro" id="IPR014043">
    <property type="entry name" value="Acyl_transferase_dom"/>
</dbReference>
<dbReference type="Pfam" id="PF14765">
    <property type="entry name" value="PS-DH"/>
    <property type="match status" value="2"/>
</dbReference>
<evidence type="ECO:0000256" key="4">
    <source>
        <dbReference type="ARBA" id="ARBA00022553"/>
    </source>
</evidence>
<dbReference type="PROSITE" id="PS52004">
    <property type="entry name" value="KS3_2"/>
    <property type="match status" value="3"/>
</dbReference>
<evidence type="ECO:0000256" key="10">
    <source>
        <dbReference type="SAM" id="MobiDB-lite"/>
    </source>
</evidence>
<dbReference type="InterPro" id="IPR013968">
    <property type="entry name" value="PKS_KR"/>
</dbReference>
<feature type="active site" description="Proton acceptor; for dehydratase activity" evidence="9">
    <location>
        <position position="971"/>
    </location>
</feature>
<dbReference type="Pfam" id="PF16197">
    <property type="entry name" value="KAsynt_C_assoc"/>
    <property type="match status" value="3"/>
</dbReference>
<dbReference type="InterPro" id="IPR016039">
    <property type="entry name" value="Thiolase-like"/>
</dbReference>
<dbReference type="Pfam" id="PF00550">
    <property type="entry name" value="PP-binding"/>
    <property type="match status" value="3"/>
</dbReference>
<dbReference type="Gene3D" id="3.40.47.10">
    <property type="match status" value="3"/>
</dbReference>
<reference evidence="14 15" key="1">
    <citation type="submission" date="2024-06" db="EMBL/GenBank/DDBJ databases">
        <title>The Natural Products Discovery Center: Release of the First 8490 Sequenced Strains for Exploring Actinobacteria Biosynthetic Diversity.</title>
        <authorList>
            <person name="Kalkreuter E."/>
            <person name="Kautsar S.A."/>
            <person name="Yang D."/>
            <person name="Bader C.D."/>
            <person name="Teijaro C.N."/>
            <person name="Fluegel L."/>
            <person name="Davis C.M."/>
            <person name="Simpson J.R."/>
            <person name="Lauterbach L."/>
            <person name="Steele A.D."/>
            <person name="Gui C."/>
            <person name="Meng S."/>
            <person name="Li G."/>
            <person name="Viehrig K."/>
            <person name="Ye F."/>
            <person name="Su P."/>
            <person name="Kiefer A.F."/>
            <person name="Nichols A."/>
            <person name="Cepeda A.J."/>
            <person name="Yan W."/>
            <person name="Fan B."/>
            <person name="Jiang Y."/>
            <person name="Adhikari A."/>
            <person name="Zheng C.-J."/>
            <person name="Schuster L."/>
            <person name="Cowan T.M."/>
            <person name="Smanski M.J."/>
            <person name="Chevrette M.G."/>
            <person name="De Carvalho L.P.S."/>
            <person name="Shen B."/>
        </authorList>
    </citation>
    <scope>NUCLEOTIDE SEQUENCE [LARGE SCALE GENOMIC DNA]</scope>
    <source>
        <strain evidence="14 15">NPDC052347</strain>
    </source>
</reference>
<keyword evidence="15" id="KW-1185">Reference proteome</keyword>
<dbReference type="EMBL" id="JBFAUK010000035">
    <property type="protein sequence ID" value="MEV5510567.1"/>
    <property type="molecule type" value="Genomic_DNA"/>
</dbReference>
<evidence type="ECO:0000256" key="9">
    <source>
        <dbReference type="PROSITE-ProRule" id="PRU01363"/>
    </source>
</evidence>
<feature type="region of interest" description="C-terminal hotdog fold" evidence="9">
    <location>
        <begin position="1076"/>
        <end position="1224"/>
    </location>
</feature>
<dbReference type="InterPro" id="IPR001227">
    <property type="entry name" value="Ac_transferase_dom_sf"/>
</dbReference>
<dbReference type="SUPFAM" id="SSF101173">
    <property type="entry name" value="Docking domain B of the erythromycin polyketide synthase (DEBS)"/>
    <property type="match status" value="1"/>
</dbReference>
<feature type="domain" description="Carrier" evidence="11">
    <location>
        <begin position="1713"/>
        <end position="1788"/>
    </location>
</feature>
<dbReference type="SMART" id="SM00826">
    <property type="entry name" value="PKS_DH"/>
    <property type="match status" value="2"/>
</dbReference>
<dbReference type="InterPro" id="IPR016036">
    <property type="entry name" value="Malonyl_transacylase_ACP-bd"/>
</dbReference>
<dbReference type="InterPro" id="IPR032821">
    <property type="entry name" value="PKS_assoc"/>
</dbReference>
<gene>
    <name evidence="14" type="ORF">AB0L16_29785</name>
</gene>
<dbReference type="SMART" id="SM01294">
    <property type="entry name" value="PKS_PP_betabranch"/>
    <property type="match status" value="3"/>
</dbReference>
<dbReference type="InterPro" id="IPR015083">
    <property type="entry name" value="NorB/c/GfsB-D-like_docking"/>
</dbReference>
<keyword evidence="8" id="KW-0012">Acyltransferase</keyword>
<dbReference type="SUPFAM" id="SSF53901">
    <property type="entry name" value="Thiolase-like"/>
    <property type="match status" value="3"/>
</dbReference>
<keyword evidence="7" id="KW-0511">Multifunctional enzyme</keyword>
<dbReference type="InterPro" id="IPR049551">
    <property type="entry name" value="PKS_DH_C"/>
</dbReference>
<dbReference type="CDD" id="cd08952">
    <property type="entry name" value="KR_1_SDR_x"/>
    <property type="match status" value="1"/>
</dbReference>
<dbReference type="InterPro" id="IPR050091">
    <property type="entry name" value="PKS_NRPS_Biosynth_Enz"/>
</dbReference>
<dbReference type="Gene3D" id="3.40.50.720">
    <property type="entry name" value="NAD(P)-binding Rossmann-like Domain"/>
    <property type="match status" value="3"/>
</dbReference>
<dbReference type="InterPro" id="IPR020807">
    <property type="entry name" value="PKS_DH"/>
</dbReference>
<dbReference type="InterPro" id="IPR020841">
    <property type="entry name" value="PKS_Beta-ketoAc_synthase_dom"/>
</dbReference>
<proteinExistence type="predicted"/>
<dbReference type="SMART" id="SM00822">
    <property type="entry name" value="PKS_KR"/>
    <property type="match status" value="3"/>
</dbReference>
<sequence>MENEQKLRDYLKRVIADLHQTRQRLREAESSEQEPIAIVGMSCRFPGDVNSPDDLWQLVASGTDAVSAFPTDRGWDLDGLFDPDPDHPGTSYVREGAFLHDAARFDAAFFGISPREAVAMDPQQRLLLESSWEAFEHAGIDPRSVRGSRTGVFAGVIYHDYLARLHDIPEEFEGYLSHGSAGSIASGRVAYTLGLEGPAVTVDTACSSSLVALHLAVQALRQGECSLALAGGVTVMSAPSTFLEFSRQRGLARDGRCKPFAAAADGTGWGEGVGMLLVERLSDARRNGHPVLAVVRGSAVNQDGASSRLTAPNGPAQQRVIQQALIAGNLTPEQVEVVEAHGTGTKLGDPIEAQALLAAYGRHRRHGRPLWLGSVKSNIGHTQAAAGVAGVIKMVMAMRHGVLPRTLHFDRPTPEVDWTAGAVEPLTENTPWPETGEPRRAGVSSFGMSGTNAHVILEQPEPAGEETDGETGGDGAPVHGAATLPWILSGRTEAALLDQAARLAAHLRAHPGARPADVGHSLATTRALFEHRAAVIGTDRDQLLQGLDTLAEGGASAGVLRGTATGHTADVVFVFPGQGSQWAGMAVELLDTSEVFAARMRDCAAALEPFTDWSLLDVVRGEPGAPSLDRVDVVQPVLFAVMVSLAAVWQAHGVRPAAVLGHSQGEIAAAAVAGALSLEDAARVVALRSQALTELSGLGGMVSVALPVAELEQRLARWADRLAIAAINGPASVVVSGDPGALDELLADCAAQEIRARRVAVDYASHSAQVEAIEERLLTALAPIAPRTAEVTFCSTVTGEAIDTAGLDAAYWYRNLRRTVHFEQAVRTLSQQARPVFIEVSPHPVLTMGMQEVLSGIDGAAAALGTLRRGEGGIGRFLTSLAEAHTQGVRVDWQTVFAGHGARRVELPTYPFQHEHYWIQDTGRPPGDAGGLGLGPAEHPLLGAAVTLADGNGFLLTGRLSLATHPWLADHAFLGTVLLPGAAFVELAINAGDQVGCGRVAELTLQAPLLLSESEPVDIQLLVGAPDASGHRGLSVHSRPAGALSHEPWTLNAEGVLAGGGRPAPAGPAAWPPPGAVPVPIEDLYQRLAETGLEYGPLFQGLRAVWRCGDELAAEVELPRGAEADAGLYGVHPALLDAAVHAIGAGGLISGPRETAGTGEAAESRLAFSWSDVSLYATGASALRVRLSRVGADAVSLAVTDVSGSPVASVGSLTLRPLSRGQLGAAQDTPNGSLFRLDWTASAPSAPRDAVSYAVLDDRFGLAEGLAGAAAPARTYRTVAELTASGDPVPDVVLAPVEGSGPGAEAVHLAADAALTLLRSWLAEESLAASRLVIVTRGAVAATAGDTVPDPAAAAVWGLVRSAQSEHPDRFLLLDIDEHTESPGAVPAAIGTGEPQLAVRGGAALVARLTRATTPNVGTRPTEPFGADGTVLVTGGTGALGKVLARHLVAEHGARRLLLTSRRGAAAPGAAELVAELTAAGASVRVAAVDVADREALAEVLAQIPAEHPLTAVVHTAGVAAGGVVATLEPERLAEVLRPKADGAWNLHELTRDLDLSAFVLFSSAAGLMGGAGQGGYAAANTALDALAGYRRAAGLPAQSLAWGLWAEADGMLGGLSEAEEERMRRAGMAALSATEGMALFDLAGRLDDTVLVPMHLDPARLRTAADQEQPHLLRGLLRRPARPTAAGTARADAARPEAAQRLAGLSEAERERTLEDLVRTHVAAVLGHASPQTIEPDQAFKDLGFDSLTAVELRNRLSTATGLRLPPTLAFDYPTPGGMARYLSTELLGEGERFAAAVTAVRTDEPIAIVGMACRYPGGVRSPEDLWRLVANGGEGIGAFPTDRGWDLEKVLRDAAPDKPGTSYTSEGGFLYDADHFDPGLFGISPREARIMDPQQRLLLETSWEVFERAGIDSASLKGSRTGVFAGVMYQGYAAQLASALDGDEGYLGTGNSTSVASGRLAYTFGLEGPAVTVDTACSSSLVALHLAAQSLRQGECTLALAGGATVMATPGTFVEFSRQRGLATDGRVKAFAEAADGTGLAEGVGLLLLERLSDARRNGHRVLALVRSSAVNQDGASNGLTAPNGPSQQRVIRQALDGAGLSGADIDVVEAHGTGTTLGDPIEAQALLATYGQNRDPGQPLWLGSVKSNIGHTQAAAGVAGVIKMVMAMRHGVLPRTLHVDAPSSQVDWSAGAVELLTEERDWPALDRPRRAAVSSFGISGTNAHTILEQAPVEQAPVEQAPVDEAAVEEAPAPARTGTAAPELPWLLSGRTEAALTAQAQRLYAHLRAVPEADPADVGLSLAVSRTMLEHRAAIVAADREGLLAGLAALAAGRGAPGLVRGVAAGRGRVGFLFTGQGAQRVGMGRELYAAFPVFAEALDEVCERFQGRLDRSLREVVFEDATALDRTMYTQAALFALEVALYRLVESWGVTPDWLAGHSIGELSAAHVAGVLTLDDACALVAARGRLMQALPAGGAMAAVQATEAEVTAALAGHTERVSVAAVNGPASVVISGDEDLVVEIASRFAEQGRKTKRLTVSHAFHSPRMEPMLAEFREVATQLAFQPPQIALISNVTGEPATAEELCSAEYWVRQVRQPVRFADGVRALAGQGVTTLIELGPDGVLSAMAQETLAQRPSGQDALADGAEMLCVPVLRDGRTEAQTLITALSGAYTHGVPVDWARFFAGRSASLTELPTYAFQHQRYWPQAPVDAAPALSADPADTEFWDAVERADVAAVAGALEVGEEQRAPLSAVLPALSSWRQRHRTRSMADSWRYRTDWQPSTENTAPVLSGRWLVVAPQGQAGPEWATATADALGAHGARTVPVEAGQGGRSELAERLAGIDGPVAGVLSLLAPDGRQGALRTMELVQALGDARITAPLWCLTRGAVSVGRSDRPAAPEQALIWGLGRVVALEHPDRWGGLIDLPETMDERAAARLAGVLAGTGEESELALRPSGVFVRRLIRAPRPAGTSAAPQLSGSVLVTGGTGALGARVARWLVRHGAEHLVLTSRRGPAAEGAAQLRDELTALGAEVTLAACDVADPRALAAVLAAIPAERPLTAVVHTAGVLDDGVLDGLTPDRFEAVLRAKAEGARHLHEQTRDLELSAFVLFSSIAGVVGSAGQANYAAANAYLDALAEQRRADGLPALSIAWGAWADAGMAETEETAHRLARGGVSAMDPEAALGALERSWQQDLAQVVIADVDWARFAPAASARQHRLLAGLPELQHIAQAQAGAGAADAAATGGAAELVRRLTGLPGDERLRLVQELVLEQVATVLGHGAPDAVPVRTAFRELGFDSLTALELRNALAATTGLALPATVVFDYPTPRELARQLAAELLGETGTPEGEPAAAVPHDEPLAIVAMSCRFAGGVRSPEQLWQQLRDGVDAIGEFPTDRGWDLAKLYDPDPDQPGTSYVREGGFLADAAHFDAAFFGISPREALAMDPQQRLLLETSWEAFERAGIDPDALRGSRTGVYIGSNGQDYGTLLLHSAEDVGGYLATGSAASVVSGRLAYTFGLEGPTVTVDTACSSSLVALHLAAQALRQGECSMALAGGVTVMTTPGPFTEFSRQRGLAPDGRCKPFAAAADGTGWGEGVGLLLVERLSDAERHGHPVLAVLRGSAINQDGASNGLTAPNGPSQQRVIRQALANARLTASDIDAVEAHGTGTSLGDPIEAQALLATYGQDRDPGQPLWLGSVKSNIGHTQAAAGVAGVIKMVMAMHHGELPRTLHVDEPSPHIDWSTGTVRLLTEDTAWPDTGRPRRAGVSAFGMSGTNAHVIVEQAPDPAPADVQPAVPVTAEGTLLPWPVSAKSPDALREQAGRLRAHLDAHPEADPADIGYALATSRAAFPHRAVLLAADRAGFQRALSALAQGHSDPDVLETTVESTGRTVFVFPGQGSQWAGMAAELLDASPVFARRFAECSRALGGYVDWSPEEVLRGTPGAPPLERVDVVQPLLFAVMVSLAELWRAYAIHPAAVVGHSQGEIAAACVAGALSLPDAARVVALRSKALGALSGRGGMVSVALPVDELTERLEPFGGRLSVAAVNGPGSVVVSGEPEALDELMTGCAAEEIRCRRIPVDYASHSAQVESLREELLRELGPITPRPAEVPFISTVTGDWLDTEQLDAEYWYTNLRRPVRLDRATRRLLEQDFRLFVEASAHPVLTIGLQETFDELGSDARAVGSLRRDEGGTDRFLRSLAEAQIQGATPDWNTVFAGRPARRVELPTYPFQGQRYWPQAAAPVGDVAGLGLGATGHPLLGAALELPDSDGLVFTGRLSLATHPWLADHLVMGSALLPGTAFVELALRAGRQAGCEQVEELTLETPLVVPEQGAVVLRLAVAGPDESGHRALSLYSRPDGAEPDAPWTRHAEGSLTAAAEARPAGAITAWPPAGAEPVAIDGFHERLAETGVVYGPAFQGLRSVWRRSTTAAGPDTADGTEIFAEVQLPDGVPADGFTLHPALLDGALQAAAADALMGDPAGETRATRPFSWRGIRVYAPGAATVLRVTLGSAGADALSVTVADATGAPVAEVDAVVSRPVSPAQLPAAGTGDSMFRLDWKALPPATGPTPATGAWALLGESDPELTAALATPGTVTYPDLAALLAASEGGTPLPPVVIAPCLPRPATVDPAETARATAHQVLGLLQGWLADERSAASRLVVLTRGAVSTHPAEDVPDLASAPVWGLVRSAQSENPDRFLLVDLDGHQDSYRELPRAIGSSLDPALDEVQLALRAGRVRVPRLTRAGAVEPGGPAEAAAPRRLDPQGTVLITGATGGLAMLLARHLVTEHEVRHLVLASRRGPAGDGMPELRAELAGLGAQVTVAACDMTDRDALKRLLAEIPAAHPLTAVIHTAGVTADGVIGSLTPDGLDRVLRPKVDAVLNLHELTRSLDLTAFVLYSSFSGLFGSPGVGNYAAANAFLDAFARHRRAQGLPALSLAWGLWAESTGMGGRLEDVDRTRMARGGVRPMPAEFGLALFDAAFRRAEAVLVPARLELGALQMQARAAGVPVPVVLRDLVRGAARPRPEQASETTGTLQGRLEGLSEEERERLLLDLVRTHVATVLGYAGPEAVGPRQTFKESGFDSLTAVDLRNRLNAATGQRLPATLVFDFPTPTALARYLLAELAPAPSAPAVPLLEDIGKLESAFSAMTPDVLAGTALDEAALDSITERLRTLLSTWSDTRAEARGEAAPYELDSATDDDIFDYIDKKFGKG</sequence>
<evidence type="ECO:0000256" key="8">
    <source>
        <dbReference type="ARBA" id="ARBA00023315"/>
    </source>
</evidence>
<evidence type="ECO:0000256" key="7">
    <source>
        <dbReference type="ARBA" id="ARBA00023268"/>
    </source>
</evidence>
<keyword evidence="3" id="KW-0596">Phosphopantetheine</keyword>
<dbReference type="Pfam" id="PF08659">
    <property type="entry name" value="KR"/>
    <property type="match status" value="3"/>
</dbReference>
<dbReference type="SMART" id="SM00823">
    <property type="entry name" value="PKS_PP"/>
    <property type="match status" value="3"/>
</dbReference>
<feature type="compositionally biased region" description="Low complexity" evidence="10">
    <location>
        <begin position="1683"/>
        <end position="1697"/>
    </location>
</feature>
<dbReference type="PANTHER" id="PTHR43775:SF51">
    <property type="entry name" value="INACTIVE PHENOLPHTHIOCEROL SYNTHESIS POLYKETIDE SYNTHASE TYPE I PKS1-RELATED"/>
    <property type="match status" value="1"/>
</dbReference>
<dbReference type="Pfam" id="PF02801">
    <property type="entry name" value="Ketoacyl-synt_C"/>
    <property type="match status" value="3"/>
</dbReference>
<dbReference type="Gene3D" id="6.10.140.1830">
    <property type="match status" value="1"/>
</dbReference>
<dbReference type="SUPFAM" id="SSF47336">
    <property type="entry name" value="ACP-like"/>
    <property type="match status" value="3"/>
</dbReference>
<dbReference type="SUPFAM" id="SSF52151">
    <property type="entry name" value="FabD/lysophospholipase-like"/>
    <property type="match status" value="3"/>
</dbReference>
<comment type="pathway">
    <text evidence="2">Antibiotic biosynthesis.</text>
</comment>
<dbReference type="PROSITE" id="PS50075">
    <property type="entry name" value="CARRIER"/>
    <property type="match status" value="3"/>
</dbReference>
<dbReference type="Pfam" id="PF00109">
    <property type="entry name" value="ketoacyl-synt"/>
    <property type="match status" value="3"/>
</dbReference>
<comment type="cofactor">
    <cofactor evidence="1">
        <name>pantetheine 4'-phosphate</name>
        <dbReference type="ChEBI" id="CHEBI:47942"/>
    </cofactor>
</comment>
<evidence type="ECO:0000256" key="5">
    <source>
        <dbReference type="ARBA" id="ARBA00022679"/>
    </source>
</evidence>
<dbReference type="PANTHER" id="PTHR43775">
    <property type="entry name" value="FATTY ACID SYNTHASE"/>
    <property type="match status" value="1"/>
</dbReference>
<feature type="domain" description="Ketosynthase family 3 (KS3)" evidence="12">
    <location>
        <begin position="1805"/>
        <end position="2232"/>
    </location>
</feature>
<protein>
    <submittedName>
        <fullName evidence="14">Type I polyketide synthase</fullName>
    </submittedName>
</protein>
<dbReference type="InterPro" id="IPR006162">
    <property type="entry name" value="Ppantetheine_attach_site"/>
</dbReference>
<dbReference type="InterPro" id="IPR036291">
    <property type="entry name" value="NAD(P)-bd_dom_sf"/>
</dbReference>
<evidence type="ECO:0000256" key="6">
    <source>
        <dbReference type="ARBA" id="ARBA00023194"/>
    </source>
</evidence>
<evidence type="ECO:0000313" key="14">
    <source>
        <dbReference type="EMBL" id="MEV5510567.1"/>
    </source>
</evidence>
<keyword evidence="6" id="KW-0045">Antibiotic biosynthesis</keyword>
<dbReference type="InterPro" id="IPR055123">
    <property type="entry name" value="SpnB-like_Rossmann"/>
</dbReference>
<organism evidence="14 15">
    <name type="scientific">Streptomyces orinoci</name>
    <name type="common">Streptoverticillium orinoci</name>
    <dbReference type="NCBI Taxonomy" id="67339"/>
    <lineage>
        <taxon>Bacteria</taxon>
        <taxon>Bacillati</taxon>
        <taxon>Actinomycetota</taxon>
        <taxon>Actinomycetes</taxon>
        <taxon>Kitasatosporales</taxon>
        <taxon>Streptomycetaceae</taxon>
        <taxon>Streptomyces</taxon>
    </lineage>
</organism>
<dbReference type="NCBIfam" id="NF045894">
    <property type="entry name" value="PKS_plus_SDR"/>
    <property type="match status" value="1"/>
</dbReference>
<evidence type="ECO:0000256" key="1">
    <source>
        <dbReference type="ARBA" id="ARBA00001957"/>
    </source>
</evidence>
<dbReference type="InterPro" id="IPR016035">
    <property type="entry name" value="Acyl_Trfase/lysoPLipase"/>
</dbReference>
<evidence type="ECO:0000256" key="2">
    <source>
        <dbReference type="ARBA" id="ARBA00004792"/>
    </source>
</evidence>
<dbReference type="Gene3D" id="3.30.70.3290">
    <property type="match status" value="3"/>
</dbReference>
<dbReference type="InterPro" id="IPR042104">
    <property type="entry name" value="PKS_dehydratase_sf"/>
</dbReference>
<dbReference type="Gene3D" id="3.10.129.110">
    <property type="entry name" value="Polyketide synthase dehydratase"/>
    <property type="match status" value="2"/>
</dbReference>
<dbReference type="CDD" id="cd00833">
    <property type="entry name" value="PKS"/>
    <property type="match status" value="3"/>
</dbReference>
<dbReference type="InterPro" id="IPR036736">
    <property type="entry name" value="ACP-like_sf"/>
</dbReference>
<dbReference type="Pfam" id="PF18369">
    <property type="entry name" value="PKS_DE"/>
    <property type="match status" value="1"/>
</dbReference>
<evidence type="ECO:0000259" key="12">
    <source>
        <dbReference type="PROSITE" id="PS52004"/>
    </source>
</evidence>
<dbReference type="Gene3D" id="3.40.366.10">
    <property type="entry name" value="Malonyl-Coenzyme A Acyl Carrier Protein, domain 2"/>
    <property type="match status" value="3"/>
</dbReference>
<feature type="region of interest" description="N-terminal hotdog fold" evidence="9">
    <location>
        <begin position="4261"/>
        <end position="4386"/>
    </location>
</feature>
<dbReference type="SUPFAM" id="SSF51735">
    <property type="entry name" value="NAD(P)-binding Rossmann-fold domains"/>
    <property type="match status" value="6"/>
</dbReference>
<feature type="domain" description="PKS/mFAS DH" evidence="13">
    <location>
        <begin position="939"/>
        <end position="1224"/>
    </location>
</feature>
<dbReference type="InterPro" id="IPR036299">
    <property type="entry name" value="Polyketide_synth_docking_sf"/>
</dbReference>
<evidence type="ECO:0000259" key="11">
    <source>
        <dbReference type="PROSITE" id="PS50075"/>
    </source>
</evidence>
<dbReference type="InterPro" id="IPR009081">
    <property type="entry name" value="PP-bd_ACP"/>
</dbReference>
<dbReference type="InterPro" id="IPR014030">
    <property type="entry name" value="Ketoacyl_synth_N"/>
</dbReference>
<dbReference type="PROSITE" id="PS52019">
    <property type="entry name" value="PKS_MFAS_DH"/>
    <property type="match status" value="2"/>
</dbReference>
<dbReference type="PROSITE" id="PS00012">
    <property type="entry name" value="PHOSPHOPANTETHEINE"/>
    <property type="match status" value="3"/>
</dbReference>
<dbReference type="InterPro" id="IPR041618">
    <property type="entry name" value="PKS_DE"/>
</dbReference>
<feature type="domain" description="Ketosynthase family 3 (KS3)" evidence="12">
    <location>
        <begin position="3360"/>
        <end position="3786"/>
    </location>
</feature>
<evidence type="ECO:0000256" key="3">
    <source>
        <dbReference type="ARBA" id="ARBA00022450"/>
    </source>
</evidence>
<keyword evidence="5" id="KW-0808">Transferase</keyword>
<dbReference type="Pfam" id="PF00698">
    <property type="entry name" value="Acyl_transf_1"/>
    <property type="match status" value="3"/>
</dbReference>
<dbReference type="SMART" id="SM00827">
    <property type="entry name" value="PKS_AT"/>
    <property type="match status" value="3"/>
</dbReference>